<dbReference type="SUPFAM" id="SSF57756">
    <property type="entry name" value="Retrovirus zinc finger-like domains"/>
    <property type="match status" value="1"/>
</dbReference>
<dbReference type="PROSITE" id="PS50158">
    <property type="entry name" value="ZF_CCHC"/>
    <property type="match status" value="1"/>
</dbReference>
<feature type="domain" description="CCHC-type" evidence="3">
    <location>
        <begin position="29"/>
        <end position="44"/>
    </location>
</feature>
<feature type="compositionally biased region" description="Polar residues" evidence="2">
    <location>
        <begin position="71"/>
        <end position="87"/>
    </location>
</feature>
<proteinExistence type="predicted"/>
<dbReference type="AlphaFoldDB" id="A0AAN8KAA0"/>
<dbReference type="Gene3D" id="4.10.60.10">
    <property type="entry name" value="Zinc finger, CCHC-type"/>
    <property type="match status" value="1"/>
</dbReference>
<feature type="compositionally biased region" description="Low complexity" evidence="2">
    <location>
        <begin position="116"/>
        <end position="128"/>
    </location>
</feature>
<feature type="region of interest" description="Disordered" evidence="2">
    <location>
        <begin position="55"/>
        <end position="128"/>
    </location>
</feature>
<comment type="caution">
    <text evidence="4">The sequence shown here is derived from an EMBL/GenBank/DDBJ whole genome shotgun (WGS) entry which is preliminary data.</text>
</comment>
<dbReference type="GO" id="GO:0003676">
    <property type="term" value="F:nucleic acid binding"/>
    <property type="evidence" value="ECO:0007669"/>
    <property type="project" value="InterPro"/>
</dbReference>
<evidence type="ECO:0000256" key="2">
    <source>
        <dbReference type="SAM" id="MobiDB-lite"/>
    </source>
</evidence>
<protein>
    <recommendedName>
        <fullName evidence="3">CCHC-type domain-containing protein</fullName>
    </recommendedName>
</protein>
<reference evidence="4 5" key="1">
    <citation type="submission" date="2024-01" db="EMBL/GenBank/DDBJ databases">
        <title>The genome of the rayed Mediterranean limpet Patella caerulea (Linnaeus, 1758).</title>
        <authorList>
            <person name="Anh-Thu Weber A."/>
            <person name="Halstead-Nussloch G."/>
        </authorList>
    </citation>
    <scope>NUCLEOTIDE SEQUENCE [LARGE SCALE GENOMIC DNA]</scope>
    <source>
        <strain evidence="4">AATW-2023a</strain>
        <tissue evidence="4">Whole specimen</tissue>
    </source>
</reference>
<dbReference type="EMBL" id="JAZGQO010000003">
    <property type="protein sequence ID" value="KAK6188610.1"/>
    <property type="molecule type" value="Genomic_DNA"/>
</dbReference>
<dbReference type="InterPro" id="IPR036875">
    <property type="entry name" value="Znf_CCHC_sf"/>
</dbReference>
<gene>
    <name evidence="4" type="ORF">SNE40_004752</name>
</gene>
<dbReference type="GO" id="GO:0008270">
    <property type="term" value="F:zinc ion binding"/>
    <property type="evidence" value="ECO:0007669"/>
    <property type="project" value="UniProtKB-KW"/>
</dbReference>
<dbReference type="InterPro" id="IPR001878">
    <property type="entry name" value="Znf_CCHC"/>
</dbReference>
<evidence type="ECO:0000313" key="4">
    <source>
        <dbReference type="EMBL" id="KAK6188610.1"/>
    </source>
</evidence>
<name>A0AAN8KAA0_PATCE</name>
<keyword evidence="1" id="KW-0479">Metal-binding</keyword>
<keyword evidence="1" id="KW-0863">Zinc-finger</keyword>
<evidence type="ECO:0000313" key="5">
    <source>
        <dbReference type="Proteomes" id="UP001347796"/>
    </source>
</evidence>
<dbReference type="SMART" id="SM00343">
    <property type="entry name" value="ZnF_C2HC"/>
    <property type="match status" value="1"/>
</dbReference>
<keyword evidence="1" id="KW-0862">Zinc</keyword>
<feature type="compositionally biased region" description="Basic and acidic residues" evidence="2">
    <location>
        <begin position="89"/>
        <end position="111"/>
    </location>
</feature>
<evidence type="ECO:0000256" key="1">
    <source>
        <dbReference type="PROSITE-ProRule" id="PRU00047"/>
    </source>
</evidence>
<dbReference type="Proteomes" id="UP001347796">
    <property type="component" value="Unassembled WGS sequence"/>
</dbReference>
<evidence type="ECO:0000259" key="3">
    <source>
        <dbReference type="PROSITE" id="PS50158"/>
    </source>
</evidence>
<sequence>MFKPIPSHIYVKGIRVSIKYEGQTRGKICYNCGLHGHLGRECTKPDKRYSLTANSYAPNPDNLMEFPALHPQSSPNSGITFTNSTSESTDDKDSINEPSYEHQGDNPREENNPGANTTIPTKNKTTKN</sequence>
<dbReference type="Pfam" id="PF00098">
    <property type="entry name" value="zf-CCHC"/>
    <property type="match status" value="1"/>
</dbReference>
<keyword evidence="5" id="KW-1185">Reference proteome</keyword>
<organism evidence="4 5">
    <name type="scientific">Patella caerulea</name>
    <name type="common">Rayed Mediterranean limpet</name>
    <dbReference type="NCBI Taxonomy" id="87958"/>
    <lineage>
        <taxon>Eukaryota</taxon>
        <taxon>Metazoa</taxon>
        <taxon>Spiralia</taxon>
        <taxon>Lophotrochozoa</taxon>
        <taxon>Mollusca</taxon>
        <taxon>Gastropoda</taxon>
        <taxon>Patellogastropoda</taxon>
        <taxon>Patelloidea</taxon>
        <taxon>Patellidae</taxon>
        <taxon>Patella</taxon>
    </lineage>
</organism>
<accession>A0AAN8KAA0</accession>